<dbReference type="InterPro" id="IPR036704">
    <property type="entry name" value="RraA/RraA-like_sf"/>
</dbReference>
<evidence type="ECO:0000256" key="1">
    <source>
        <dbReference type="PIRSR" id="PIRSR605493-1"/>
    </source>
</evidence>
<keyword evidence="3" id="KW-1185">Reference proteome</keyword>
<feature type="binding site" evidence="1">
    <location>
        <begin position="61"/>
        <end position="64"/>
    </location>
    <ligand>
        <name>substrate</name>
    </ligand>
</feature>
<name>A0A9W4SRW6_9GLOM</name>
<dbReference type="GO" id="GO:0046872">
    <property type="term" value="F:metal ion binding"/>
    <property type="evidence" value="ECO:0007669"/>
    <property type="project" value="UniProtKB-KW"/>
</dbReference>
<dbReference type="Pfam" id="PF03737">
    <property type="entry name" value="RraA-like"/>
    <property type="match status" value="1"/>
</dbReference>
<protein>
    <submittedName>
        <fullName evidence="2">2896_t:CDS:1</fullName>
    </submittedName>
</protein>
<dbReference type="InterPro" id="IPR005493">
    <property type="entry name" value="RraA/RraA-like"/>
</dbReference>
<dbReference type="GO" id="GO:0008948">
    <property type="term" value="F:oxaloacetate decarboxylase activity"/>
    <property type="evidence" value="ECO:0007669"/>
    <property type="project" value="TreeGrafter"/>
</dbReference>
<dbReference type="CDD" id="cd16841">
    <property type="entry name" value="RraA_family"/>
    <property type="match status" value="1"/>
</dbReference>
<dbReference type="EMBL" id="CAMKVN010002051">
    <property type="protein sequence ID" value="CAI2179351.1"/>
    <property type="molecule type" value="Genomic_DNA"/>
</dbReference>
<evidence type="ECO:0000313" key="2">
    <source>
        <dbReference type="EMBL" id="CAI2179351.1"/>
    </source>
</evidence>
<feature type="binding site" evidence="1">
    <location>
        <position position="83"/>
    </location>
    <ligand>
        <name>substrate</name>
    </ligand>
</feature>
<gene>
    <name evidence="2" type="ORF">FWILDA_LOCUS9045</name>
</gene>
<accession>A0A9W4SRW6</accession>
<dbReference type="OrthoDB" id="1476984at2759"/>
<keyword evidence="1" id="KW-0479">Metal-binding</keyword>
<organism evidence="2 3">
    <name type="scientific">Funneliformis geosporum</name>
    <dbReference type="NCBI Taxonomy" id="1117311"/>
    <lineage>
        <taxon>Eukaryota</taxon>
        <taxon>Fungi</taxon>
        <taxon>Fungi incertae sedis</taxon>
        <taxon>Mucoromycota</taxon>
        <taxon>Glomeromycotina</taxon>
        <taxon>Glomeromycetes</taxon>
        <taxon>Glomerales</taxon>
        <taxon>Glomeraceae</taxon>
        <taxon>Funneliformis</taxon>
    </lineage>
</organism>
<feature type="binding site" evidence="1">
    <location>
        <position position="84"/>
    </location>
    <ligand>
        <name>Mg(2+)</name>
        <dbReference type="ChEBI" id="CHEBI:18420"/>
    </ligand>
</feature>
<dbReference type="PANTHER" id="PTHR33254">
    <property type="entry name" value="4-HYDROXY-4-METHYL-2-OXOGLUTARATE ALDOLASE 3-RELATED"/>
    <property type="match status" value="1"/>
</dbReference>
<reference evidence="2" key="1">
    <citation type="submission" date="2022-08" db="EMBL/GenBank/DDBJ databases">
        <authorList>
            <person name="Kallberg Y."/>
            <person name="Tangrot J."/>
            <person name="Rosling A."/>
        </authorList>
    </citation>
    <scope>NUCLEOTIDE SEQUENCE</scope>
    <source>
        <strain evidence="2">Wild A</strain>
    </source>
</reference>
<dbReference type="SUPFAM" id="SSF89562">
    <property type="entry name" value="RraA-like"/>
    <property type="match status" value="1"/>
</dbReference>
<dbReference type="PANTHER" id="PTHR33254:SF4">
    <property type="entry name" value="4-HYDROXY-4-METHYL-2-OXOGLUTARATE ALDOLASE 3-RELATED"/>
    <property type="match status" value="1"/>
</dbReference>
<evidence type="ECO:0000313" key="3">
    <source>
        <dbReference type="Proteomes" id="UP001153678"/>
    </source>
</evidence>
<dbReference type="Proteomes" id="UP001153678">
    <property type="component" value="Unassembled WGS sequence"/>
</dbReference>
<dbReference type="Gene3D" id="3.50.30.40">
    <property type="entry name" value="Ribonuclease E inhibitor RraA/RraA-like"/>
    <property type="match status" value="1"/>
</dbReference>
<proteinExistence type="predicted"/>
<comment type="caution">
    <text evidence="2">The sequence shown here is derived from an EMBL/GenBank/DDBJ whole genome shotgun (WGS) entry which is preliminary data.</text>
</comment>
<dbReference type="GO" id="GO:0047443">
    <property type="term" value="F:4-hydroxy-4-methyl-2-oxoglutarate aldolase activity"/>
    <property type="evidence" value="ECO:0007669"/>
    <property type="project" value="TreeGrafter"/>
</dbReference>
<sequence>MFSPEHQAGDTKLVGPVYTIKLVPKSDTTSPIIVGSYADAIPAGSVVVLSAPPNAVNAVWGGLMNTRGKVLGMKGIVVDGRVRDLAELRSDGLPVFARASTILSSKAFTRPTALNIPLTLNGNHDPPIRIYPDDIILGDIDGVVCIPKDLLNQVLEICEQNADMEKKLKDALCKGSSLADAKKTFRPAN</sequence>
<comment type="cofactor">
    <cofactor evidence="1">
        <name>Mg(2+)</name>
        <dbReference type="ChEBI" id="CHEBI:18420"/>
    </cofactor>
</comment>
<dbReference type="AlphaFoldDB" id="A0A9W4SRW6"/>
<keyword evidence="1" id="KW-0460">Magnesium</keyword>